<organism evidence="2 3">
    <name type="scientific">Lactuca virosa</name>
    <dbReference type="NCBI Taxonomy" id="75947"/>
    <lineage>
        <taxon>Eukaryota</taxon>
        <taxon>Viridiplantae</taxon>
        <taxon>Streptophyta</taxon>
        <taxon>Embryophyta</taxon>
        <taxon>Tracheophyta</taxon>
        <taxon>Spermatophyta</taxon>
        <taxon>Magnoliopsida</taxon>
        <taxon>eudicotyledons</taxon>
        <taxon>Gunneridae</taxon>
        <taxon>Pentapetalae</taxon>
        <taxon>asterids</taxon>
        <taxon>campanulids</taxon>
        <taxon>Asterales</taxon>
        <taxon>Asteraceae</taxon>
        <taxon>Cichorioideae</taxon>
        <taxon>Cichorieae</taxon>
        <taxon>Lactucinae</taxon>
        <taxon>Lactuca</taxon>
    </lineage>
</organism>
<reference evidence="2 3" key="1">
    <citation type="submission" date="2022-01" db="EMBL/GenBank/DDBJ databases">
        <authorList>
            <person name="Xiong W."/>
            <person name="Schranz E."/>
        </authorList>
    </citation>
    <scope>NUCLEOTIDE SEQUENCE [LARGE SCALE GENOMIC DNA]</scope>
</reference>
<evidence type="ECO:0000256" key="1">
    <source>
        <dbReference type="SAM" id="Coils"/>
    </source>
</evidence>
<name>A0AAU9MC18_9ASTR</name>
<proteinExistence type="predicted"/>
<protein>
    <submittedName>
        <fullName evidence="2">Uncharacterized protein</fullName>
    </submittedName>
</protein>
<dbReference type="Proteomes" id="UP001157418">
    <property type="component" value="Unassembled WGS sequence"/>
</dbReference>
<dbReference type="EMBL" id="CAKMRJ010001112">
    <property type="protein sequence ID" value="CAH1422178.1"/>
    <property type="molecule type" value="Genomic_DNA"/>
</dbReference>
<evidence type="ECO:0000313" key="3">
    <source>
        <dbReference type="Proteomes" id="UP001157418"/>
    </source>
</evidence>
<keyword evidence="1" id="KW-0175">Coiled coil</keyword>
<evidence type="ECO:0000313" key="2">
    <source>
        <dbReference type="EMBL" id="CAH1422178.1"/>
    </source>
</evidence>
<gene>
    <name evidence="2" type="ORF">LVIROSA_LOCUS9529</name>
</gene>
<feature type="coiled-coil region" evidence="1">
    <location>
        <begin position="73"/>
        <end position="137"/>
    </location>
</feature>
<dbReference type="AlphaFoldDB" id="A0AAU9MC18"/>
<comment type="caution">
    <text evidence="2">The sequence shown here is derived from an EMBL/GenBank/DDBJ whole genome shotgun (WGS) entry which is preliminary data.</text>
</comment>
<sequence length="138" mass="16281">MKKKEGEEVSFIERYKIGHFSKKKNQMINEKAGGIWNELLNEKASSSCSPAEICMKKLPRIPGYIKVRSVSTKQVLGTEKLQMEQELEKEKSKALEEEIRVIKEEQLQFQEEHIKHREEQNKKMEFMMSELSRLSQLH</sequence>
<keyword evidence="3" id="KW-1185">Reference proteome</keyword>
<accession>A0AAU9MC18</accession>